<accession>A0A1Y1W029</accession>
<proteinExistence type="predicted"/>
<reference evidence="2 3" key="1">
    <citation type="submission" date="2016-07" db="EMBL/GenBank/DDBJ databases">
        <title>Pervasive Adenine N6-methylation of Active Genes in Fungi.</title>
        <authorList>
            <consortium name="DOE Joint Genome Institute"/>
            <person name="Mondo S.J."/>
            <person name="Dannebaum R.O."/>
            <person name="Kuo R.C."/>
            <person name="Labutti K."/>
            <person name="Haridas S."/>
            <person name="Kuo A."/>
            <person name="Salamov A."/>
            <person name="Ahrendt S.R."/>
            <person name="Lipzen A."/>
            <person name="Sullivan W."/>
            <person name="Andreopoulos W.B."/>
            <person name="Clum A."/>
            <person name="Lindquist E."/>
            <person name="Daum C."/>
            <person name="Ramamoorthy G.K."/>
            <person name="Gryganskyi A."/>
            <person name="Culley D."/>
            <person name="Magnuson J.K."/>
            <person name="James T.Y."/>
            <person name="O'Malley M.A."/>
            <person name="Stajich J.E."/>
            <person name="Spatafora J.W."/>
            <person name="Visel A."/>
            <person name="Grigoriev I.V."/>
        </authorList>
    </citation>
    <scope>NUCLEOTIDE SEQUENCE [LARGE SCALE GENOMIC DNA]</scope>
    <source>
        <strain evidence="2 3">ATCC 12442</strain>
    </source>
</reference>
<organism evidence="2 3">
    <name type="scientific">Linderina pennispora</name>
    <dbReference type="NCBI Taxonomy" id="61395"/>
    <lineage>
        <taxon>Eukaryota</taxon>
        <taxon>Fungi</taxon>
        <taxon>Fungi incertae sedis</taxon>
        <taxon>Zoopagomycota</taxon>
        <taxon>Kickxellomycotina</taxon>
        <taxon>Kickxellomycetes</taxon>
        <taxon>Kickxellales</taxon>
        <taxon>Kickxellaceae</taxon>
        <taxon>Linderina</taxon>
    </lineage>
</organism>
<protein>
    <submittedName>
        <fullName evidence="2">Uncharacterized protein</fullName>
    </submittedName>
</protein>
<dbReference type="RefSeq" id="XP_040740442.1">
    <property type="nucleotide sequence ID" value="XM_040885750.1"/>
</dbReference>
<name>A0A1Y1W029_9FUNG</name>
<evidence type="ECO:0000313" key="2">
    <source>
        <dbReference type="EMBL" id="ORX66454.1"/>
    </source>
</evidence>
<gene>
    <name evidence="2" type="ORF">DL89DRAFT_260103</name>
</gene>
<keyword evidence="3" id="KW-1185">Reference proteome</keyword>
<sequence>MSLSLPNAAFDHFSQTGEENATKKRLAEPSYGGAKGQKRQMYTVVLQSAQAPFLGVLNTVDPSGIMQLDEWNRQLAELVVHFQTRISELTLPPADEPQQLSDPARSMEIFSPKKSQAANHAESCAYIFIPSNACPSDKKHSVRRVYILDFPRISGKKAKPKKRLSTHGVNTAKILLSHPICPRVDEFFVESSYVNEFVTKVRSSGLTTLCTTDASKALCIAQRTSKPILSFQRYCSKFRTAYITLPKAAKGRCTRYLQDYAIEVGIKL</sequence>
<dbReference type="AlphaFoldDB" id="A0A1Y1W029"/>
<comment type="caution">
    <text evidence="2">The sequence shown here is derived from an EMBL/GenBank/DDBJ whole genome shotgun (WGS) entry which is preliminary data.</text>
</comment>
<dbReference type="EMBL" id="MCFD01000015">
    <property type="protein sequence ID" value="ORX66454.1"/>
    <property type="molecule type" value="Genomic_DNA"/>
</dbReference>
<evidence type="ECO:0000313" key="3">
    <source>
        <dbReference type="Proteomes" id="UP000193922"/>
    </source>
</evidence>
<dbReference type="Proteomes" id="UP000193922">
    <property type="component" value="Unassembled WGS sequence"/>
</dbReference>
<dbReference type="GeneID" id="63802398"/>
<evidence type="ECO:0000256" key="1">
    <source>
        <dbReference type="SAM" id="MobiDB-lite"/>
    </source>
</evidence>
<feature type="region of interest" description="Disordered" evidence="1">
    <location>
        <begin position="1"/>
        <end position="33"/>
    </location>
</feature>